<dbReference type="InterPro" id="IPR011044">
    <property type="entry name" value="Quino_amine_DH_bsu"/>
</dbReference>
<dbReference type="OrthoDB" id="4649568at2"/>
<reference evidence="2 3" key="1">
    <citation type="submission" date="2019-09" db="EMBL/GenBank/DDBJ databases">
        <title>Genome Sequences of Streptomyces kaniharaensis ATCC 21070.</title>
        <authorList>
            <person name="Zhu W."/>
            <person name="De Crecy-Lagard V."/>
            <person name="Richards N.G."/>
        </authorList>
    </citation>
    <scope>NUCLEOTIDE SEQUENCE [LARGE SCALE GENOMIC DNA]</scope>
    <source>
        <strain evidence="2 3">SF-557</strain>
    </source>
</reference>
<keyword evidence="1" id="KW-0732">Signal</keyword>
<name>A0A6N7KYT0_9ACTN</name>
<dbReference type="Gene3D" id="2.130.10.10">
    <property type="entry name" value="YVTN repeat-like/Quinoprotein amine dehydrogenase"/>
    <property type="match status" value="2"/>
</dbReference>
<dbReference type="InterPro" id="IPR015943">
    <property type="entry name" value="WD40/YVTN_repeat-like_dom_sf"/>
</dbReference>
<evidence type="ECO:0000256" key="1">
    <source>
        <dbReference type="SAM" id="SignalP"/>
    </source>
</evidence>
<feature type="chain" id="PRO_5026716840" evidence="1">
    <location>
        <begin position="32"/>
        <end position="365"/>
    </location>
</feature>
<dbReference type="InterPro" id="IPR051200">
    <property type="entry name" value="Host-pathogen_enzymatic-act"/>
</dbReference>
<dbReference type="SUPFAM" id="SSF50969">
    <property type="entry name" value="YVTN repeat-like/Quinoprotein amine dehydrogenase"/>
    <property type="match status" value="1"/>
</dbReference>
<organism evidence="2 3">
    <name type="scientific">Streptomyces kaniharaensis</name>
    <dbReference type="NCBI Taxonomy" id="212423"/>
    <lineage>
        <taxon>Bacteria</taxon>
        <taxon>Bacillati</taxon>
        <taxon>Actinomycetota</taxon>
        <taxon>Actinomycetes</taxon>
        <taxon>Kitasatosporales</taxon>
        <taxon>Streptomycetaceae</taxon>
        <taxon>Streptomyces</taxon>
    </lineage>
</organism>
<dbReference type="PANTHER" id="PTHR47197">
    <property type="entry name" value="PROTEIN NIRF"/>
    <property type="match status" value="1"/>
</dbReference>
<dbReference type="Proteomes" id="UP000450000">
    <property type="component" value="Unassembled WGS sequence"/>
</dbReference>
<evidence type="ECO:0000313" key="3">
    <source>
        <dbReference type="Proteomes" id="UP000450000"/>
    </source>
</evidence>
<sequence>MPVKVLAAARLGVALAAAGALLALTSGVAQASGPVSGTEAVIAVGNELAAPVVSPDGATAYVVTATPQGNLVLTTVDTRSGAASARLALGPNRWFVHAALSADGSRLYVLDYLDLSVIDVPSMSLLGTVALPDQPRPADSRVGWPAGIALSPDGSTLYVSQSGSLTAGRLGKGRVLAFSTAQRVFTSSVEFPASIPGNLVVRPGGRDLYVGSEAGVMHLNVAGAAPVVTRVVAGTATGQDSQLAFSPDGRRLFALNGAYGGAGDEIDPATDTVTRHFTLTGGSALLAFPQVSPDGRRLYAVDNSMEKGPSVFVLDTATDTVVPEEAQPLNEEGLNGFVVGPDGHTLYAGGTVASTANLQIVSLPQ</sequence>
<protein>
    <submittedName>
        <fullName evidence="2">YncE family protein</fullName>
    </submittedName>
</protein>
<comment type="caution">
    <text evidence="2">The sequence shown here is derived from an EMBL/GenBank/DDBJ whole genome shotgun (WGS) entry which is preliminary data.</text>
</comment>
<accession>A0A6N7KYT0</accession>
<gene>
    <name evidence="2" type="ORF">F7Q99_32060</name>
</gene>
<evidence type="ECO:0000313" key="2">
    <source>
        <dbReference type="EMBL" id="MQS16700.1"/>
    </source>
</evidence>
<dbReference type="RefSeq" id="WP_153468115.1">
    <property type="nucleotide sequence ID" value="NZ_WBOF01000003.1"/>
</dbReference>
<keyword evidence="3" id="KW-1185">Reference proteome</keyword>
<feature type="signal peptide" evidence="1">
    <location>
        <begin position="1"/>
        <end position="31"/>
    </location>
</feature>
<dbReference type="AlphaFoldDB" id="A0A6N7KYT0"/>
<dbReference type="PANTHER" id="PTHR47197:SF3">
    <property type="entry name" value="DIHYDRO-HEME D1 DEHYDROGENASE"/>
    <property type="match status" value="1"/>
</dbReference>
<proteinExistence type="predicted"/>
<dbReference type="EMBL" id="WBOF01000003">
    <property type="protein sequence ID" value="MQS16700.1"/>
    <property type="molecule type" value="Genomic_DNA"/>
</dbReference>